<keyword evidence="2" id="KW-1133">Transmembrane helix</keyword>
<dbReference type="AlphaFoldDB" id="A0AAV9JTJ5"/>
<evidence type="ECO:0000313" key="3">
    <source>
        <dbReference type="EMBL" id="KAK4548317.1"/>
    </source>
</evidence>
<feature type="coiled-coil region" evidence="1">
    <location>
        <begin position="54"/>
        <end position="81"/>
    </location>
</feature>
<dbReference type="EMBL" id="JAVFHQ010000008">
    <property type="protein sequence ID" value="KAK4548317.1"/>
    <property type="molecule type" value="Genomic_DNA"/>
</dbReference>
<name>A0AAV9JTJ5_9PEZI</name>
<evidence type="ECO:0000256" key="1">
    <source>
        <dbReference type="SAM" id="Coils"/>
    </source>
</evidence>
<keyword evidence="2" id="KW-0472">Membrane</keyword>
<organism evidence="3 4">
    <name type="scientific">Oleoguttula mirabilis</name>
    <dbReference type="NCBI Taxonomy" id="1507867"/>
    <lineage>
        <taxon>Eukaryota</taxon>
        <taxon>Fungi</taxon>
        <taxon>Dikarya</taxon>
        <taxon>Ascomycota</taxon>
        <taxon>Pezizomycotina</taxon>
        <taxon>Dothideomycetes</taxon>
        <taxon>Dothideomycetidae</taxon>
        <taxon>Mycosphaerellales</taxon>
        <taxon>Teratosphaeriaceae</taxon>
        <taxon>Oleoguttula</taxon>
    </lineage>
</organism>
<reference evidence="3 4" key="1">
    <citation type="submission" date="2021-11" db="EMBL/GenBank/DDBJ databases">
        <title>Black yeast isolated from Biological Soil Crust.</title>
        <authorList>
            <person name="Kurbessoian T."/>
        </authorList>
    </citation>
    <scope>NUCLEOTIDE SEQUENCE [LARGE SCALE GENOMIC DNA]</scope>
    <source>
        <strain evidence="3 4">CCFEE 5522</strain>
    </source>
</reference>
<keyword evidence="1" id="KW-0175">Coiled coil</keyword>
<sequence length="94" mass="10272">MAAPSSNKFRTYVLTGSVAAITATGAWYGAGVKTRREYTQERNTALEATPAERIEQMETAKARLQTQRSELEAKIARLTAKVSVDAYSEKSQTG</sequence>
<evidence type="ECO:0000256" key="2">
    <source>
        <dbReference type="SAM" id="Phobius"/>
    </source>
</evidence>
<accession>A0AAV9JTJ5</accession>
<evidence type="ECO:0000313" key="4">
    <source>
        <dbReference type="Proteomes" id="UP001324427"/>
    </source>
</evidence>
<proteinExistence type="predicted"/>
<keyword evidence="2" id="KW-0812">Transmembrane</keyword>
<dbReference type="Proteomes" id="UP001324427">
    <property type="component" value="Unassembled WGS sequence"/>
</dbReference>
<comment type="caution">
    <text evidence="3">The sequence shown here is derived from an EMBL/GenBank/DDBJ whole genome shotgun (WGS) entry which is preliminary data.</text>
</comment>
<protein>
    <submittedName>
        <fullName evidence="3">Uncharacterized protein</fullName>
    </submittedName>
</protein>
<feature type="transmembrane region" description="Helical" evidence="2">
    <location>
        <begin position="12"/>
        <end position="30"/>
    </location>
</feature>
<keyword evidence="4" id="KW-1185">Reference proteome</keyword>
<gene>
    <name evidence="3" type="ORF">LTR36_010187</name>
</gene>